<dbReference type="PANTHER" id="PTHR10961:SF46">
    <property type="entry name" value="PEROXISOMAL SARCOSINE OXIDASE"/>
    <property type="match status" value="1"/>
</dbReference>
<dbReference type="InParanoid" id="A0A1Y2FZZ7"/>
<sequence length="438" mass="47595">MPAAPAPPKSILVVGAGCFGAATVQSLVDGPYRGHEHLITVLDRSHLLGTPASDAASFDYNKILRQDYTDPFYAELAKESLKRWRGPGYNRTYHECGVMMGSSHSDAESARYIQGSLAVNSLPGMQAAGLKAYSLDTPADIKQVYGRAVTGDFEGNIAYYNQAGGWADSRMAVVDVLSRVRARGVKFASGEAASLLFSADKKDVKGVTTKEGNEHRADFVILASGAWTGALVPEIAHDLLATGQTVGTIQLSAEEAEEYATIPITLLLDTGFYCFPPNKDGVFKFAIHDGGWLDPQVQTNLPSMPRTALTVGCERQQVPEAAKQALLRGLRRVFPKLATKEWLQSRLCWYTDRASGDWLIDYHPSYPSLFLATGGSGHAFKFFPVLGDLCLAGIERRLTPQQASYFSFAGDADRIDKSRGETALVRKVLEPLPIKAKL</sequence>
<keyword evidence="3" id="KW-0285">Flavoprotein</keyword>
<dbReference type="OrthoDB" id="2219495at2759"/>
<dbReference type="FunCoup" id="A0A1Y2FZZ7">
    <property type="interactions" value="132"/>
</dbReference>
<dbReference type="InterPro" id="IPR006076">
    <property type="entry name" value="FAD-dep_OxRdtase"/>
</dbReference>
<evidence type="ECO:0000256" key="5">
    <source>
        <dbReference type="ARBA" id="ARBA00023002"/>
    </source>
</evidence>
<evidence type="ECO:0000313" key="8">
    <source>
        <dbReference type="Proteomes" id="UP000193467"/>
    </source>
</evidence>
<comment type="cofactor">
    <cofactor evidence="1">
        <name>FAD</name>
        <dbReference type="ChEBI" id="CHEBI:57692"/>
    </cofactor>
</comment>
<organism evidence="7 8">
    <name type="scientific">Leucosporidium creatinivorum</name>
    <dbReference type="NCBI Taxonomy" id="106004"/>
    <lineage>
        <taxon>Eukaryota</taxon>
        <taxon>Fungi</taxon>
        <taxon>Dikarya</taxon>
        <taxon>Basidiomycota</taxon>
        <taxon>Pucciniomycotina</taxon>
        <taxon>Microbotryomycetes</taxon>
        <taxon>Leucosporidiales</taxon>
        <taxon>Leucosporidium</taxon>
    </lineage>
</organism>
<evidence type="ECO:0000256" key="1">
    <source>
        <dbReference type="ARBA" id="ARBA00001974"/>
    </source>
</evidence>
<evidence type="ECO:0000313" key="7">
    <source>
        <dbReference type="EMBL" id="ORY88953.1"/>
    </source>
</evidence>
<dbReference type="GO" id="GO:0050031">
    <property type="term" value="F:L-pipecolate oxidase activity"/>
    <property type="evidence" value="ECO:0007669"/>
    <property type="project" value="TreeGrafter"/>
</dbReference>
<dbReference type="InterPro" id="IPR036188">
    <property type="entry name" value="FAD/NAD-bd_sf"/>
</dbReference>
<name>A0A1Y2FZZ7_9BASI</name>
<dbReference type="GO" id="GO:0008115">
    <property type="term" value="F:sarcosine oxidase activity"/>
    <property type="evidence" value="ECO:0007669"/>
    <property type="project" value="TreeGrafter"/>
</dbReference>
<dbReference type="GO" id="GO:0004657">
    <property type="term" value="F:proline dehydrogenase activity"/>
    <property type="evidence" value="ECO:0007669"/>
    <property type="project" value="TreeGrafter"/>
</dbReference>
<gene>
    <name evidence="7" type="ORF">BCR35DRAFT_300710</name>
</gene>
<dbReference type="Pfam" id="PF01266">
    <property type="entry name" value="DAO"/>
    <property type="match status" value="1"/>
</dbReference>
<dbReference type="PANTHER" id="PTHR10961">
    <property type="entry name" value="PEROXISOMAL SARCOSINE OXIDASE"/>
    <property type="match status" value="1"/>
</dbReference>
<dbReference type="AlphaFoldDB" id="A0A1Y2FZZ7"/>
<evidence type="ECO:0000259" key="6">
    <source>
        <dbReference type="Pfam" id="PF01266"/>
    </source>
</evidence>
<accession>A0A1Y2FZZ7</accession>
<dbReference type="Gene3D" id="3.30.9.10">
    <property type="entry name" value="D-Amino Acid Oxidase, subunit A, domain 2"/>
    <property type="match status" value="1"/>
</dbReference>
<dbReference type="InterPro" id="IPR045170">
    <property type="entry name" value="MTOX"/>
</dbReference>
<proteinExistence type="inferred from homology"/>
<dbReference type="GO" id="GO:0050660">
    <property type="term" value="F:flavin adenine dinucleotide binding"/>
    <property type="evidence" value="ECO:0007669"/>
    <property type="project" value="InterPro"/>
</dbReference>
<dbReference type="SUPFAM" id="SSF51905">
    <property type="entry name" value="FAD/NAD(P)-binding domain"/>
    <property type="match status" value="1"/>
</dbReference>
<reference evidence="7 8" key="1">
    <citation type="submission" date="2016-07" db="EMBL/GenBank/DDBJ databases">
        <title>Pervasive Adenine N6-methylation of Active Genes in Fungi.</title>
        <authorList>
            <consortium name="DOE Joint Genome Institute"/>
            <person name="Mondo S.J."/>
            <person name="Dannebaum R.O."/>
            <person name="Kuo R.C."/>
            <person name="Labutti K."/>
            <person name="Haridas S."/>
            <person name="Kuo A."/>
            <person name="Salamov A."/>
            <person name="Ahrendt S.R."/>
            <person name="Lipzen A."/>
            <person name="Sullivan W."/>
            <person name="Andreopoulos W.B."/>
            <person name="Clum A."/>
            <person name="Lindquist E."/>
            <person name="Daum C."/>
            <person name="Ramamoorthy G.K."/>
            <person name="Gryganskyi A."/>
            <person name="Culley D."/>
            <person name="Magnuson J.K."/>
            <person name="James T.Y."/>
            <person name="O'Malley M.A."/>
            <person name="Stajich J.E."/>
            <person name="Spatafora J.W."/>
            <person name="Visel A."/>
            <person name="Grigoriev I.V."/>
        </authorList>
    </citation>
    <scope>NUCLEOTIDE SEQUENCE [LARGE SCALE GENOMIC DNA]</scope>
    <source>
        <strain evidence="7 8">62-1032</strain>
    </source>
</reference>
<evidence type="ECO:0000256" key="4">
    <source>
        <dbReference type="ARBA" id="ARBA00022827"/>
    </source>
</evidence>
<keyword evidence="8" id="KW-1185">Reference proteome</keyword>
<dbReference type="Gene3D" id="3.50.50.60">
    <property type="entry name" value="FAD/NAD(P)-binding domain"/>
    <property type="match status" value="1"/>
</dbReference>
<comment type="caution">
    <text evidence="7">The sequence shown here is derived from an EMBL/GenBank/DDBJ whole genome shotgun (WGS) entry which is preliminary data.</text>
</comment>
<keyword evidence="5" id="KW-0560">Oxidoreductase</keyword>
<feature type="domain" description="FAD dependent oxidoreductase" evidence="6">
    <location>
        <begin position="11"/>
        <end position="389"/>
    </location>
</feature>
<dbReference type="STRING" id="106004.A0A1Y2FZZ7"/>
<dbReference type="Proteomes" id="UP000193467">
    <property type="component" value="Unassembled WGS sequence"/>
</dbReference>
<dbReference type="EMBL" id="MCGR01000007">
    <property type="protein sequence ID" value="ORY88953.1"/>
    <property type="molecule type" value="Genomic_DNA"/>
</dbReference>
<comment type="similarity">
    <text evidence="2">Belongs to the MSOX/MTOX family.</text>
</comment>
<evidence type="ECO:0000256" key="2">
    <source>
        <dbReference type="ARBA" id="ARBA00010989"/>
    </source>
</evidence>
<evidence type="ECO:0000256" key="3">
    <source>
        <dbReference type="ARBA" id="ARBA00022630"/>
    </source>
</evidence>
<protein>
    <submittedName>
        <fullName evidence="7">FAD dependent oxidoreductase</fullName>
    </submittedName>
</protein>
<keyword evidence="4" id="KW-0274">FAD</keyword>